<evidence type="ECO:0000256" key="8">
    <source>
        <dbReference type="ARBA" id="ARBA00023204"/>
    </source>
</evidence>
<dbReference type="SMART" id="SM00987">
    <property type="entry name" value="UreE_C"/>
    <property type="match status" value="1"/>
</dbReference>
<dbReference type="Pfam" id="PF03167">
    <property type="entry name" value="UDG"/>
    <property type="match status" value="1"/>
</dbReference>
<dbReference type="InterPro" id="IPR002043">
    <property type="entry name" value="UDG_fam1"/>
</dbReference>
<comment type="similarity">
    <text evidence="3 9 11">Belongs to the uracil-DNA glycosylase (UDG) superfamily. UNG family.</text>
</comment>
<reference evidence="13 14" key="1">
    <citation type="journal article" date="2019" name="Int. J. Syst. Evol. Microbiol.">
        <title>The Global Catalogue of Microorganisms (GCM) 10K type strain sequencing project: providing services to taxonomists for standard genome sequencing and annotation.</title>
        <authorList>
            <consortium name="The Broad Institute Genomics Platform"/>
            <consortium name="The Broad Institute Genome Sequencing Center for Infectious Disease"/>
            <person name="Wu L."/>
            <person name="Ma J."/>
        </authorList>
    </citation>
    <scope>NUCLEOTIDE SEQUENCE [LARGE SCALE GENOMIC DNA]</scope>
    <source>
        <strain evidence="13 14">JCM 16083</strain>
    </source>
</reference>
<keyword evidence="6 9" id="KW-0227">DNA damage</keyword>
<evidence type="ECO:0000256" key="1">
    <source>
        <dbReference type="ARBA" id="ARBA00001400"/>
    </source>
</evidence>
<dbReference type="SUPFAM" id="SSF52141">
    <property type="entry name" value="Uracil-DNA glycosylase-like"/>
    <property type="match status" value="1"/>
</dbReference>
<evidence type="ECO:0000256" key="3">
    <source>
        <dbReference type="ARBA" id="ARBA00008184"/>
    </source>
</evidence>
<dbReference type="InterPro" id="IPR005122">
    <property type="entry name" value="Uracil-DNA_glycosylase-like"/>
</dbReference>
<proteinExistence type="inferred from homology"/>
<organism evidence="13 14">
    <name type="scientific">Wandonia haliotis</name>
    <dbReference type="NCBI Taxonomy" id="574963"/>
    <lineage>
        <taxon>Bacteria</taxon>
        <taxon>Pseudomonadati</taxon>
        <taxon>Bacteroidota</taxon>
        <taxon>Flavobacteriia</taxon>
        <taxon>Flavobacteriales</taxon>
        <taxon>Crocinitomicaceae</taxon>
        <taxon>Wandonia</taxon>
    </lineage>
</organism>
<comment type="function">
    <text evidence="2 9 11">Excises uracil residues from the DNA which can arise as a result of misincorporation of dUMP residues by DNA polymerase or due to deamination of cytosine.</text>
</comment>
<accession>A0ABN1MNX4</accession>
<dbReference type="Proteomes" id="UP001501126">
    <property type="component" value="Unassembled WGS sequence"/>
</dbReference>
<gene>
    <name evidence="9 13" type="primary">ung</name>
    <name evidence="13" type="ORF">GCM10009118_14090</name>
</gene>
<dbReference type="NCBIfam" id="NF003589">
    <property type="entry name" value="PRK05254.1-2"/>
    <property type="match status" value="1"/>
</dbReference>
<dbReference type="EC" id="3.2.2.27" evidence="4 9"/>
<evidence type="ECO:0000256" key="4">
    <source>
        <dbReference type="ARBA" id="ARBA00012030"/>
    </source>
</evidence>
<evidence type="ECO:0000256" key="5">
    <source>
        <dbReference type="ARBA" id="ARBA00018429"/>
    </source>
</evidence>
<protein>
    <recommendedName>
        <fullName evidence="5 9">Uracil-DNA glycosylase</fullName>
        <shortName evidence="9">UDG</shortName>
        <ecNumber evidence="4 9">3.2.2.27</ecNumber>
    </recommendedName>
</protein>
<feature type="domain" description="Uracil-DNA glycosylase-like" evidence="12">
    <location>
        <begin position="51"/>
        <end position="212"/>
    </location>
</feature>
<dbReference type="InterPro" id="IPR018085">
    <property type="entry name" value="Ura-DNA_Glyclase_AS"/>
</dbReference>
<sequence length="222" mass="25415">MAFNDVAPDWKEFIETEFEQPYFKKLSSFLKEEYEQHTILPPKTKIFAAFEATPLHNVKVVILGQDPYPTPGHAHGLCFSVLPDVFPLPKSLNNIYKEISSDLNQNPPKNGYLMHWAEQGVFLLNTVLTVRKGDPQSHANQGWEEFTDKVIGKINDLPHPVVFLLWGSRAQSKKILIDTKKHYILEAPHPSPLSAHRGFFGCRHFSKTNAFLLERNLEPIAW</sequence>
<dbReference type="SMART" id="SM00986">
    <property type="entry name" value="UDG"/>
    <property type="match status" value="1"/>
</dbReference>
<dbReference type="EMBL" id="BAAAFH010000007">
    <property type="protein sequence ID" value="GAA0875001.1"/>
    <property type="molecule type" value="Genomic_DNA"/>
</dbReference>
<keyword evidence="7 9" id="KW-0378">Hydrolase</keyword>
<dbReference type="PANTHER" id="PTHR11264">
    <property type="entry name" value="URACIL-DNA GLYCOSYLASE"/>
    <property type="match status" value="1"/>
</dbReference>
<dbReference type="CDD" id="cd10027">
    <property type="entry name" value="UDG-F1-like"/>
    <property type="match status" value="1"/>
</dbReference>
<evidence type="ECO:0000313" key="14">
    <source>
        <dbReference type="Proteomes" id="UP001501126"/>
    </source>
</evidence>
<comment type="subcellular location">
    <subcellularLocation>
        <location evidence="9">Cytoplasm</location>
    </subcellularLocation>
</comment>
<evidence type="ECO:0000256" key="7">
    <source>
        <dbReference type="ARBA" id="ARBA00022801"/>
    </source>
</evidence>
<name>A0ABN1MNX4_9FLAO</name>
<keyword evidence="8 9" id="KW-0234">DNA repair</keyword>
<dbReference type="PROSITE" id="PS00130">
    <property type="entry name" value="U_DNA_GLYCOSYLASE"/>
    <property type="match status" value="1"/>
</dbReference>
<evidence type="ECO:0000256" key="6">
    <source>
        <dbReference type="ARBA" id="ARBA00022763"/>
    </source>
</evidence>
<comment type="catalytic activity">
    <reaction evidence="1 9 11">
        <text>Hydrolyzes single-stranded DNA or mismatched double-stranded DNA and polynucleotides, releasing free uracil.</text>
        <dbReference type="EC" id="3.2.2.27"/>
    </reaction>
</comment>
<keyword evidence="14" id="KW-1185">Reference proteome</keyword>
<dbReference type="PANTHER" id="PTHR11264:SF0">
    <property type="entry name" value="URACIL-DNA GLYCOSYLASE"/>
    <property type="match status" value="1"/>
</dbReference>
<comment type="caution">
    <text evidence="13">The sequence shown here is derived from an EMBL/GenBank/DDBJ whole genome shotgun (WGS) entry which is preliminary data.</text>
</comment>
<dbReference type="InterPro" id="IPR036895">
    <property type="entry name" value="Uracil-DNA_glycosylase-like_sf"/>
</dbReference>
<dbReference type="HAMAP" id="MF_00148">
    <property type="entry name" value="UDG"/>
    <property type="match status" value="1"/>
</dbReference>
<evidence type="ECO:0000256" key="11">
    <source>
        <dbReference type="RuleBase" id="RU003780"/>
    </source>
</evidence>
<feature type="active site" description="Proton acceptor" evidence="9 10">
    <location>
        <position position="66"/>
    </location>
</feature>
<evidence type="ECO:0000256" key="9">
    <source>
        <dbReference type="HAMAP-Rule" id="MF_00148"/>
    </source>
</evidence>
<dbReference type="NCBIfam" id="NF003591">
    <property type="entry name" value="PRK05254.1-4"/>
    <property type="match status" value="1"/>
</dbReference>
<dbReference type="RefSeq" id="WP_343786005.1">
    <property type="nucleotide sequence ID" value="NZ_BAAAFH010000007.1"/>
</dbReference>
<dbReference type="Gene3D" id="3.40.470.10">
    <property type="entry name" value="Uracil-DNA glycosylase-like domain"/>
    <property type="match status" value="1"/>
</dbReference>
<evidence type="ECO:0000259" key="12">
    <source>
        <dbReference type="SMART" id="SM00986"/>
    </source>
</evidence>
<keyword evidence="9" id="KW-0963">Cytoplasm</keyword>
<evidence type="ECO:0000256" key="10">
    <source>
        <dbReference type="PROSITE-ProRule" id="PRU10072"/>
    </source>
</evidence>
<evidence type="ECO:0000313" key="13">
    <source>
        <dbReference type="EMBL" id="GAA0875001.1"/>
    </source>
</evidence>
<evidence type="ECO:0000256" key="2">
    <source>
        <dbReference type="ARBA" id="ARBA00002631"/>
    </source>
</evidence>
<dbReference type="NCBIfam" id="NF003592">
    <property type="entry name" value="PRK05254.1-5"/>
    <property type="match status" value="1"/>
</dbReference>
<dbReference type="NCBIfam" id="NF003588">
    <property type="entry name" value="PRK05254.1-1"/>
    <property type="match status" value="1"/>
</dbReference>
<dbReference type="NCBIfam" id="TIGR00628">
    <property type="entry name" value="ung"/>
    <property type="match status" value="1"/>
</dbReference>